<dbReference type="PANTHER" id="PTHR36193">
    <property type="entry name" value="PHISTB DOMAIN-CONTAINING RESA-LIKE PROTEIN 1"/>
    <property type="match status" value="1"/>
</dbReference>
<dbReference type="AlphaFoldDB" id="A0A1Y3DPK4"/>
<comment type="caution">
    <text evidence="3">The sequence shown here is derived from an EMBL/GenBank/DDBJ whole genome shotgun (WGS) entry which is preliminary data.</text>
</comment>
<dbReference type="Gene3D" id="6.10.280.180">
    <property type="entry name" value="Plasmodium RESA, N-terminal helical domain"/>
    <property type="match status" value="1"/>
</dbReference>
<feature type="compositionally biased region" description="Basic residues" evidence="1">
    <location>
        <begin position="116"/>
        <end position="126"/>
    </location>
</feature>
<organism evidence="3 4">
    <name type="scientific">Plasmodium knowlesi</name>
    <dbReference type="NCBI Taxonomy" id="5850"/>
    <lineage>
        <taxon>Eukaryota</taxon>
        <taxon>Sar</taxon>
        <taxon>Alveolata</taxon>
        <taxon>Apicomplexa</taxon>
        <taxon>Aconoidasida</taxon>
        <taxon>Haemosporida</taxon>
        <taxon>Plasmodiidae</taxon>
        <taxon>Plasmodium</taxon>
        <taxon>Plasmodium (Plasmodium)</taxon>
    </lineage>
</organism>
<evidence type="ECO:0000259" key="2">
    <source>
        <dbReference type="Pfam" id="PF09687"/>
    </source>
</evidence>
<accession>A0A1Y3DPK4</accession>
<sequence length="294" mass="34542">MNKKRATLDKVVSLMTFKGSLLCLSFILFLAHPFNVAPDNLLQGVEHNRHYNFRILAQTSPSNEKTQLGSAKTQSAGVCTTHMKDIKEGSAQVSQIEPRCIPQQAHSGENVWPKGPKSHCHGIPKNRLGKYKVSNSNLSSQMNKKNKKIKELQESNYHNSDKHIPEQNIKLTEEEVLIKLNNLNKSVCRKDMYLLWFNFHNIYVRKYYAMMNEVWMNAVSFASRYNIPEENFQKIWWRVYEKLITVLRDNDKSCINDFYNLFDKGECTSDEYKSFLERRKKIWTDSINMMRFKW</sequence>
<evidence type="ECO:0000313" key="4">
    <source>
        <dbReference type="Proteomes" id="UP000195012"/>
    </source>
</evidence>
<dbReference type="InterPro" id="IPR044885">
    <property type="entry name" value="PRESA_N_sf"/>
</dbReference>
<proteinExistence type="predicted"/>
<dbReference type="eggNOG" id="ENOG502TMYP">
    <property type="taxonomic scope" value="Eukaryota"/>
</dbReference>
<dbReference type="InterPro" id="IPR019111">
    <property type="entry name" value="PRESA_N"/>
</dbReference>
<evidence type="ECO:0000256" key="1">
    <source>
        <dbReference type="SAM" id="MobiDB-lite"/>
    </source>
</evidence>
<gene>
    <name evidence="3" type="ORF">PKNOH_S08507700</name>
</gene>
<dbReference type="Proteomes" id="UP000195012">
    <property type="component" value="Unassembled WGS sequence"/>
</dbReference>
<feature type="domain" description="Plasmodium RESA N-terminal" evidence="2">
    <location>
        <begin position="170"/>
        <end position="294"/>
    </location>
</feature>
<dbReference type="OMA" id="LWFNFHN"/>
<name>A0A1Y3DPK4_PLAKN</name>
<dbReference type="VEuPathDB" id="PlasmoDB:PKNOH_S08507700"/>
<reference evidence="3 4" key="1">
    <citation type="submission" date="2017-05" db="EMBL/GenBank/DDBJ databases">
        <title>PacBio assembly of a Plasmodium knowlesi genome sequence with Hi-C correction and manual annotation of the SICAvar gene family.</title>
        <authorList>
            <person name="Lapp S.A."/>
            <person name="Geraldo J.A."/>
            <person name="Chien J.-T."/>
            <person name="Ay F."/>
            <person name="Pakala S.B."/>
            <person name="Batugedara G."/>
            <person name="Humphrey J.C."/>
            <person name="Debarry J.D."/>
            <person name="Le Roch K.G."/>
            <person name="Galinski M.R."/>
            <person name="Kissinger J.C."/>
        </authorList>
    </citation>
    <scope>NUCLEOTIDE SEQUENCE [LARGE SCALE GENOMIC DNA]</scope>
    <source>
        <strain evidence="4">Malayan Strain Pk1 (A+)</strain>
    </source>
</reference>
<protein>
    <recommendedName>
        <fullName evidence="2">Plasmodium RESA N-terminal domain-containing protein</fullName>
    </recommendedName>
</protein>
<dbReference type="EMBL" id="NETL01000022">
    <property type="protein sequence ID" value="OTN66582.1"/>
    <property type="molecule type" value="Genomic_DNA"/>
</dbReference>
<dbReference type="VEuPathDB" id="PlasmoDB:PKA1H_040006100"/>
<evidence type="ECO:0000313" key="3">
    <source>
        <dbReference type="EMBL" id="OTN66582.1"/>
    </source>
</evidence>
<feature type="region of interest" description="Disordered" evidence="1">
    <location>
        <begin position="106"/>
        <end position="126"/>
    </location>
</feature>
<dbReference type="VEuPathDB" id="PlasmoDB:PKNH_0401100"/>
<dbReference type="OrthoDB" id="384532at2759"/>
<dbReference type="Pfam" id="PF09687">
    <property type="entry name" value="PRESAN"/>
    <property type="match status" value="1"/>
</dbReference>
<dbReference type="PANTHER" id="PTHR36193:SF23">
    <property type="entry name" value="PHISTB DOMAIN-CONTAINING RESA-LIKE PROTEIN 1"/>
    <property type="match status" value="1"/>
</dbReference>